<dbReference type="InterPro" id="IPR010994">
    <property type="entry name" value="RuvA_2-like"/>
</dbReference>
<dbReference type="Gene3D" id="1.10.150.320">
    <property type="entry name" value="Photosystem II 12 kDa extrinsic protein"/>
    <property type="match status" value="1"/>
</dbReference>
<dbReference type="Pfam" id="PF10531">
    <property type="entry name" value="SLBB"/>
    <property type="match status" value="1"/>
</dbReference>
<dbReference type="GO" id="GO:0003677">
    <property type="term" value="F:DNA binding"/>
    <property type="evidence" value="ECO:0007669"/>
    <property type="project" value="UniProtKB-KW"/>
</dbReference>
<proteinExistence type="predicted"/>
<dbReference type="InterPro" id="IPR003583">
    <property type="entry name" value="Hlx-hairpin-Hlx_DNA-bd_motif"/>
</dbReference>
<keyword evidence="5" id="KW-1185">Reference proteome</keyword>
<feature type="domain" description="Helix-hairpin-helix DNA-binding motif class 1" evidence="3">
    <location>
        <begin position="270"/>
        <end position="289"/>
    </location>
</feature>
<dbReference type="InterPro" id="IPR019554">
    <property type="entry name" value="Soluble_ligand-bd"/>
</dbReference>
<keyword evidence="2" id="KW-0812">Transmembrane</keyword>
<feature type="region of interest" description="Disordered" evidence="1">
    <location>
        <begin position="59"/>
        <end position="129"/>
    </location>
</feature>
<keyword evidence="4" id="KW-0238">DNA-binding</keyword>
<evidence type="ECO:0000256" key="2">
    <source>
        <dbReference type="SAM" id="Phobius"/>
    </source>
</evidence>
<dbReference type="Proteomes" id="UP001501736">
    <property type="component" value="Unassembled WGS sequence"/>
</dbReference>
<keyword evidence="2" id="KW-1133">Transmembrane helix</keyword>
<dbReference type="SMART" id="SM00278">
    <property type="entry name" value="HhH1"/>
    <property type="match status" value="2"/>
</dbReference>
<dbReference type="Gene3D" id="3.10.560.10">
    <property type="entry name" value="Outer membrane lipoprotein wza domain like"/>
    <property type="match status" value="1"/>
</dbReference>
<dbReference type="PANTHER" id="PTHR21180:SF32">
    <property type="entry name" value="ENDONUCLEASE_EXONUCLEASE_PHOSPHATASE FAMILY DOMAIN-CONTAINING PROTEIN 1"/>
    <property type="match status" value="1"/>
</dbReference>
<keyword evidence="2" id="KW-0472">Membrane</keyword>
<feature type="domain" description="Helix-hairpin-helix DNA-binding motif class 1" evidence="3">
    <location>
        <begin position="240"/>
        <end position="259"/>
    </location>
</feature>
<dbReference type="InterPro" id="IPR051675">
    <property type="entry name" value="Endo/Exo/Phosphatase_dom_1"/>
</dbReference>
<feature type="region of interest" description="Disordered" evidence="1">
    <location>
        <begin position="197"/>
        <end position="232"/>
    </location>
</feature>
<dbReference type="SUPFAM" id="SSF142984">
    <property type="entry name" value="Nqo1 middle domain-like"/>
    <property type="match status" value="1"/>
</dbReference>
<evidence type="ECO:0000313" key="4">
    <source>
        <dbReference type="EMBL" id="GAA3286133.1"/>
    </source>
</evidence>
<name>A0ABP6RFW3_9MICC</name>
<protein>
    <submittedName>
        <fullName evidence="4">ComEA family DNA-binding protein</fullName>
    </submittedName>
</protein>
<feature type="compositionally biased region" description="Low complexity" evidence="1">
    <location>
        <begin position="85"/>
        <end position="105"/>
    </location>
</feature>
<gene>
    <name evidence="4" type="ORF">GCM10020260_20320</name>
</gene>
<dbReference type="Pfam" id="PF12836">
    <property type="entry name" value="HHH_3"/>
    <property type="match status" value="1"/>
</dbReference>
<dbReference type="EMBL" id="BAAAYG010000007">
    <property type="protein sequence ID" value="GAA3286133.1"/>
    <property type="molecule type" value="Genomic_DNA"/>
</dbReference>
<feature type="transmembrane region" description="Helical" evidence="2">
    <location>
        <begin position="33"/>
        <end position="56"/>
    </location>
</feature>
<accession>A0ABP6RFW3</accession>
<feature type="compositionally biased region" description="Gly residues" evidence="1">
    <location>
        <begin position="206"/>
        <end position="224"/>
    </location>
</feature>
<dbReference type="RefSeq" id="WP_344720913.1">
    <property type="nucleotide sequence ID" value="NZ_BAAAYG010000007.1"/>
</dbReference>
<dbReference type="SUPFAM" id="SSF47781">
    <property type="entry name" value="RuvA domain 2-like"/>
    <property type="match status" value="1"/>
</dbReference>
<evidence type="ECO:0000313" key="5">
    <source>
        <dbReference type="Proteomes" id="UP001501736"/>
    </source>
</evidence>
<dbReference type="PANTHER" id="PTHR21180">
    <property type="entry name" value="ENDONUCLEASE/EXONUCLEASE/PHOSPHATASE FAMILY DOMAIN-CONTAINING PROTEIN 1"/>
    <property type="match status" value="1"/>
</dbReference>
<feature type="compositionally biased region" description="Low complexity" evidence="1">
    <location>
        <begin position="120"/>
        <end position="129"/>
    </location>
</feature>
<organism evidence="4 5">
    <name type="scientific">Nesterenkonia halobia</name>
    <dbReference type="NCBI Taxonomy" id="37922"/>
    <lineage>
        <taxon>Bacteria</taxon>
        <taxon>Bacillati</taxon>
        <taxon>Actinomycetota</taxon>
        <taxon>Actinomycetes</taxon>
        <taxon>Micrococcales</taxon>
        <taxon>Micrococcaceae</taxon>
        <taxon>Nesterenkonia</taxon>
    </lineage>
</organism>
<reference evidence="5" key="1">
    <citation type="journal article" date="2019" name="Int. J. Syst. Evol. Microbiol.">
        <title>The Global Catalogue of Microorganisms (GCM) 10K type strain sequencing project: providing services to taxonomists for standard genome sequencing and annotation.</title>
        <authorList>
            <consortium name="The Broad Institute Genomics Platform"/>
            <consortium name="The Broad Institute Genome Sequencing Center for Infectious Disease"/>
            <person name="Wu L."/>
            <person name="Ma J."/>
        </authorList>
    </citation>
    <scope>NUCLEOTIDE SEQUENCE [LARGE SCALE GENOMIC DNA]</scope>
    <source>
        <strain evidence="5">JCM 11483</strain>
    </source>
</reference>
<sequence>MDDQGPFDDDPVLSRRERLRVQREAAHRAPTRVGLRFTAAATVVVGLLVWLAVSWLTSSPSASEQPPEDPTLRAEPGPGGGSGSASGSEAGGEATTDAGEATASDPESADATRTDPPSGSEAPETSATAETPAAIVVHVAGAVVEPGVVELPPGARVRDAVEAAGGLTEDAAAEGINLAAEAVDGGYLRVPTLEELESGETAGGPAAPGGGGAGPSGGAGGGAEGTEDAGPIDLNRADAETLQGLTGIGPALAERILEHRETAGPFESLEDLAGVRGIGPATLEDLEGQVTW</sequence>
<evidence type="ECO:0000259" key="3">
    <source>
        <dbReference type="SMART" id="SM00278"/>
    </source>
</evidence>
<evidence type="ECO:0000256" key="1">
    <source>
        <dbReference type="SAM" id="MobiDB-lite"/>
    </source>
</evidence>
<comment type="caution">
    <text evidence="4">The sequence shown here is derived from an EMBL/GenBank/DDBJ whole genome shotgun (WGS) entry which is preliminary data.</text>
</comment>